<comment type="subcellular location">
    <subcellularLocation>
        <location evidence="1">Cell membrane</location>
        <topology evidence="1">Multi-pass membrane protein</topology>
    </subcellularLocation>
</comment>
<organism evidence="8 9">
    <name type="scientific">Sulfobacillus acidophilus</name>
    <dbReference type="NCBI Taxonomy" id="53633"/>
    <lineage>
        <taxon>Bacteria</taxon>
        <taxon>Bacillati</taxon>
        <taxon>Bacillota</taxon>
        <taxon>Clostridia</taxon>
        <taxon>Eubacteriales</taxon>
        <taxon>Clostridiales Family XVII. Incertae Sedis</taxon>
        <taxon>Sulfobacillus</taxon>
    </lineage>
</organism>
<evidence type="ECO:0000256" key="5">
    <source>
        <dbReference type="ARBA" id="ARBA00022989"/>
    </source>
</evidence>
<keyword evidence="3" id="KW-1003">Cell membrane</keyword>
<feature type="transmembrane region" description="Helical" evidence="7">
    <location>
        <begin position="210"/>
        <end position="234"/>
    </location>
</feature>
<dbReference type="AlphaFoldDB" id="A0A2T2WM91"/>
<feature type="transmembrane region" description="Helical" evidence="7">
    <location>
        <begin position="153"/>
        <end position="172"/>
    </location>
</feature>
<sequence length="260" mass="27350">MTLTLQVTSLTTTFLLVSARLAGIVVSAPFFGSSYIPAMLRVALIFLAGLILTPGLHAAAAMTGGLLALGMLIQFAVGTMMGMVLAVFLSVFGIAGQIITYQLGVGLAVAANPGLLTEGSFLSEWETLLATLVFVVGGGPELMVTALHASFQAISVNALVIPGSALGFVVGLMQTVLEIALLMAAPLVLTGLIVNLSVGVLSRAFPQLNAYFFAMPINFGLSLLMFLVILPLMFTVMPTIWQQGWTDVSRLLVYLEGRRV</sequence>
<evidence type="ECO:0000256" key="7">
    <source>
        <dbReference type="SAM" id="Phobius"/>
    </source>
</evidence>
<feature type="transmembrane region" description="Helical" evidence="7">
    <location>
        <begin position="66"/>
        <end position="92"/>
    </location>
</feature>
<accession>A0A2T2WM91</accession>
<evidence type="ECO:0000313" key="8">
    <source>
        <dbReference type="EMBL" id="PSR23359.1"/>
    </source>
</evidence>
<dbReference type="GO" id="GO:0006605">
    <property type="term" value="P:protein targeting"/>
    <property type="evidence" value="ECO:0007669"/>
    <property type="project" value="InterPro"/>
</dbReference>
<dbReference type="Proteomes" id="UP000241848">
    <property type="component" value="Unassembled WGS sequence"/>
</dbReference>
<evidence type="ECO:0000256" key="1">
    <source>
        <dbReference type="ARBA" id="ARBA00004651"/>
    </source>
</evidence>
<dbReference type="PANTHER" id="PTHR30065:SF1">
    <property type="entry name" value="SURFACE PRESENTATION OF ANTIGENS PROTEIN SPAR"/>
    <property type="match status" value="1"/>
</dbReference>
<evidence type="ECO:0000256" key="3">
    <source>
        <dbReference type="ARBA" id="ARBA00022475"/>
    </source>
</evidence>
<feature type="transmembrane region" description="Helical" evidence="7">
    <location>
        <begin position="38"/>
        <end position="59"/>
    </location>
</feature>
<feature type="transmembrane region" description="Helical" evidence="7">
    <location>
        <begin position="179"/>
        <end position="198"/>
    </location>
</feature>
<reference evidence="8 9" key="1">
    <citation type="journal article" date="2014" name="BMC Genomics">
        <title>Comparison of environmental and isolate Sulfobacillus genomes reveals diverse carbon, sulfur, nitrogen, and hydrogen metabolisms.</title>
        <authorList>
            <person name="Justice N.B."/>
            <person name="Norman A."/>
            <person name="Brown C.T."/>
            <person name="Singh A."/>
            <person name="Thomas B.C."/>
            <person name="Banfield J.F."/>
        </authorList>
    </citation>
    <scope>NUCLEOTIDE SEQUENCE [LARGE SCALE GENOMIC DNA]</scope>
    <source>
        <strain evidence="8">AMDSBA3</strain>
    </source>
</reference>
<keyword evidence="4 7" id="KW-0812">Transmembrane</keyword>
<dbReference type="InterPro" id="IPR002010">
    <property type="entry name" value="T3SS_IM_R"/>
</dbReference>
<dbReference type="PRINTS" id="PR00953">
    <property type="entry name" value="TYPE3IMRPROT"/>
</dbReference>
<evidence type="ECO:0000256" key="2">
    <source>
        <dbReference type="ARBA" id="ARBA00009772"/>
    </source>
</evidence>
<gene>
    <name evidence="8" type="ORF">C7B45_03335</name>
</gene>
<keyword evidence="5 7" id="KW-1133">Transmembrane helix</keyword>
<comment type="similarity">
    <text evidence="2">Belongs to the FliR/MopE/SpaR family.</text>
</comment>
<comment type="caution">
    <text evidence="8">The sequence shown here is derived from an EMBL/GenBank/DDBJ whole genome shotgun (WGS) entry which is preliminary data.</text>
</comment>
<evidence type="ECO:0000256" key="6">
    <source>
        <dbReference type="ARBA" id="ARBA00023136"/>
    </source>
</evidence>
<dbReference type="GO" id="GO:0005886">
    <property type="term" value="C:plasma membrane"/>
    <property type="evidence" value="ECO:0007669"/>
    <property type="project" value="UniProtKB-SubCell"/>
</dbReference>
<dbReference type="PANTHER" id="PTHR30065">
    <property type="entry name" value="FLAGELLAR BIOSYNTHETIC PROTEIN FLIR"/>
    <property type="match status" value="1"/>
</dbReference>
<protein>
    <submittedName>
        <fullName evidence="8">Type III secretion protein</fullName>
    </submittedName>
</protein>
<evidence type="ECO:0000313" key="9">
    <source>
        <dbReference type="Proteomes" id="UP000241848"/>
    </source>
</evidence>
<dbReference type="EMBL" id="PXYV01000006">
    <property type="protein sequence ID" value="PSR23359.1"/>
    <property type="molecule type" value="Genomic_DNA"/>
</dbReference>
<keyword evidence="6 7" id="KW-0472">Membrane</keyword>
<proteinExistence type="inferred from homology"/>
<dbReference type="Pfam" id="PF01311">
    <property type="entry name" value="Bac_export_1"/>
    <property type="match status" value="1"/>
</dbReference>
<evidence type="ECO:0000256" key="4">
    <source>
        <dbReference type="ARBA" id="ARBA00022692"/>
    </source>
</evidence>
<name>A0A2T2WM91_9FIRM</name>